<keyword evidence="7" id="KW-1185">Reference proteome</keyword>
<dbReference type="Gene3D" id="2.102.10.10">
    <property type="entry name" value="Rieske [2Fe-2S] iron-sulphur domain"/>
    <property type="match status" value="1"/>
</dbReference>
<evidence type="ECO:0000259" key="5">
    <source>
        <dbReference type="PROSITE" id="PS51296"/>
    </source>
</evidence>
<dbReference type="Pfam" id="PF00355">
    <property type="entry name" value="Rieske"/>
    <property type="match status" value="1"/>
</dbReference>
<dbReference type="EMBL" id="BMMH01000019">
    <property type="protein sequence ID" value="GGL36816.1"/>
    <property type="molecule type" value="Genomic_DNA"/>
</dbReference>
<dbReference type="SUPFAM" id="SSF50022">
    <property type="entry name" value="ISP domain"/>
    <property type="match status" value="1"/>
</dbReference>
<dbReference type="InterPro" id="IPR036922">
    <property type="entry name" value="Rieske_2Fe-2S_sf"/>
</dbReference>
<evidence type="ECO:0000256" key="4">
    <source>
        <dbReference type="ARBA" id="ARBA00023014"/>
    </source>
</evidence>
<comment type="caution">
    <text evidence="6">The sequence shown here is derived from an EMBL/GenBank/DDBJ whole genome shotgun (WGS) entry which is preliminary data.</text>
</comment>
<dbReference type="AlphaFoldDB" id="A0A917RWP7"/>
<dbReference type="InterPro" id="IPR017941">
    <property type="entry name" value="Rieske_2Fe-2S"/>
</dbReference>
<reference evidence="6" key="2">
    <citation type="submission" date="2020-09" db="EMBL/GenBank/DDBJ databases">
        <authorList>
            <person name="Sun Q."/>
            <person name="Zhou Y."/>
        </authorList>
    </citation>
    <scope>NUCLEOTIDE SEQUENCE</scope>
    <source>
        <strain evidence="6">CGMCC 4.3508</strain>
    </source>
</reference>
<keyword evidence="4" id="KW-0411">Iron-sulfur</keyword>
<keyword evidence="2" id="KW-0479">Metal-binding</keyword>
<keyword evidence="1" id="KW-0001">2Fe-2S</keyword>
<dbReference type="PROSITE" id="PS51296">
    <property type="entry name" value="RIESKE"/>
    <property type="match status" value="1"/>
</dbReference>
<evidence type="ECO:0000313" key="6">
    <source>
        <dbReference type="EMBL" id="GGL36816.1"/>
    </source>
</evidence>
<sequence length="109" mass="12441">MRRVTIGAVTQLRWNMEVPMPAHAPNGRSQHGTDEYRQIEAAAAPTRFARGWHCLGLARSFRDGQPHEVKAFGTTLVVFRSEIDDTLHVLDAYCRHMNWSGSPTRRRAR</sequence>
<proteinExistence type="predicted"/>
<keyword evidence="3" id="KW-0408">Iron</keyword>
<evidence type="ECO:0000313" key="7">
    <source>
        <dbReference type="Proteomes" id="UP000638263"/>
    </source>
</evidence>
<evidence type="ECO:0000256" key="3">
    <source>
        <dbReference type="ARBA" id="ARBA00023004"/>
    </source>
</evidence>
<gene>
    <name evidence="6" type="ORF">GCM10011588_59420</name>
</gene>
<evidence type="ECO:0000256" key="2">
    <source>
        <dbReference type="ARBA" id="ARBA00022723"/>
    </source>
</evidence>
<accession>A0A917RWP7</accession>
<feature type="domain" description="Rieske" evidence="5">
    <location>
        <begin position="52"/>
        <end position="109"/>
    </location>
</feature>
<dbReference type="GO" id="GO:0046872">
    <property type="term" value="F:metal ion binding"/>
    <property type="evidence" value="ECO:0007669"/>
    <property type="project" value="UniProtKB-KW"/>
</dbReference>
<evidence type="ECO:0000256" key="1">
    <source>
        <dbReference type="ARBA" id="ARBA00022714"/>
    </source>
</evidence>
<dbReference type="GO" id="GO:0051537">
    <property type="term" value="F:2 iron, 2 sulfur cluster binding"/>
    <property type="evidence" value="ECO:0007669"/>
    <property type="project" value="UniProtKB-KW"/>
</dbReference>
<protein>
    <recommendedName>
        <fullName evidence="5">Rieske domain-containing protein</fullName>
    </recommendedName>
</protein>
<organism evidence="6 7">
    <name type="scientific">Nocardia jinanensis</name>
    <dbReference type="NCBI Taxonomy" id="382504"/>
    <lineage>
        <taxon>Bacteria</taxon>
        <taxon>Bacillati</taxon>
        <taxon>Actinomycetota</taxon>
        <taxon>Actinomycetes</taxon>
        <taxon>Mycobacteriales</taxon>
        <taxon>Nocardiaceae</taxon>
        <taxon>Nocardia</taxon>
    </lineage>
</organism>
<dbReference type="GO" id="GO:0016705">
    <property type="term" value="F:oxidoreductase activity, acting on paired donors, with incorporation or reduction of molecular oxygen"/>
    <property type="evidence" value="ECO:0007669"/>
    <property type="project" value="UniProtKB-ARBA"/>
</dbReference>
<name>A0A917RWP7_9NOCA</name>
<dbReference type="Proteomes" id="UP000638263">
    <property type="component" value="Unassembled WGS sequence"/>
</dbReference>
<dbReference type="GO" id="GO:0004497">
    <property type="term" value="F:monooxygenase activity"/>
    <property type="evidence" value="ECO:0007669"/>
    <property type="project" value="UniProtKB-ARBA"/>
</dbReference>
<reference evidence="6" key="1">
    <citation type="journal article" date="2014" name="Int. J. Syst. Evol. Microbiol.">
        <title>Complete genome sequence of Corynebacterium casei LMG S-19264T (=DSM 44701T), isolated from a smear-ripened cheese.</title>
        <authorList>
            <consortium name="US DOE Joint Genome Institute (JGI-PGF)"/>
            <person name="Walter F."/>
            <person name="Albersmeier A."/>
            <person name="Kalinowski J."/>
            <person name="Ruckert C."/>
        </authorList>
    </citation>
    <scope>NUCLEOTIDE SEQUENCE</scope>
    <source>
        <strain evidence="6">CGMCC 4.3508</strain>
    </source>
</reference>